<dbReference type="InterPro" id="IPR004840">
    <property type="entry name" value="Amino_acid_permease_CS"/>
</dbReference>
<feature type="transmembrane region" description="Helical" evidence="10">
    <location>
        <begin position="20"/>
        <end position="41"/>
    </location>
</feature>
<keyword evidence="5" id="KW-0997">Cell inner membrane</keyword>
<comment type="subcellular location">
    <subcellularLocation>
        <location evidence="1">Cell inner membrane</location>
        <topology evidence="1">Multi-pass membrane protein</topology>
    </subcellularLocation>
</comment>
<evidence type="ECO:0000256" key="8">
    <source>
        <dbReference type="ARBA" id="ARBA00022989"/>
    </source>
</evidence>
<evidence type="ECO:0000313" key="13">
    <source>
        <dbReference type="Proteomes" id="UP000242957"/>
    </source>
</evidence>
<feature type="transmembrane region" description="Helical" evidence="10">
    <location>
        <begin position="409"/>
        <end position="431"/>
    </location>
</feature>
<dbReference type="GO" id="GO:0006865">
    <property type="term" value="P:amino acid transport"/>
    <property type="evidence" value="ECO:0007669"/>
    <property type="project" value="UniProtKB-KW"/>
</dbReference>
<accession>A0A1H0AT31</accession>
<dbReference type="Gene3D" id="1.20.1740.10">
    <property type="entry name" value="Amino acid/polyamine transporter I"/>
    <property type="match status" value="1"/>
</dbReference>
<dbReference type="EMBL" id="FNIJ01000002">
    <property type="protein sequence ID" value="SDN36662.1"/>
    <property type="molecule type" value="Genomic_DNA"/>
</dbReference>
<evidence type="ECO:0000256" key="2">
    <source>
        <dbReference type="ARBA" id="ARBA00008583"/>
    </source>
</evidence>
<reference evidence="13" key="1">
    <citation type="submission" date="2016-10" db="EMBL/GenBank/DDBJ databases">
        <authorList>
            <person name="Varghese N."/>
            <person name="Submissions S."/>
        </authorList>
    </citation>
    <scope>NUCLEOTIDE SEQUENCE [LARGE SCALE GENOMIC DNA]</scope>
    <source>
        <strain evidence="13">JCM 21621</strain>
    </source>
</reference>
<evidence type="ECO:0000256" key="1">
    <source>
        <dbReference type="ARBA" id="ARBA00004429"/>
    </source>
</evidence>
<dbReference type="GO" id="GO:0055085">
    <property type="term" value="P:transmembrane transport"/>
    <property type="evidence" value="ECO:0007669"/>
    <property type="project" value="InterPro"/>
</dbReference>
<dbReference type="PANTHER" id="PTHR43495:SF4">
    <property type="entry name" value="AROMATIC AMINO ACID TRANSPORT PROTEIN AROP"/>
    <property type="match status" value="1"/>
</dbReference>
<organism evidence="12 13">
    <name type="scientific">Pseudomonas jinjuensis</name>
    <dbReference type="NCBI Taxonomy" id="198616"/>
    <lineage>
        <taxon>Bacteria</taxon>
        <taxon>Pseudomonadati</taxon>
        <taxon>Pseudomonadota</taxon>
        <taxon>Gammaproteobacteria</taxon>
        <taxon>Pseudomonadales</taxon>
        <taxon>Pseudomonadaceae</taxon>
        <taxon>Pseudomonas</taxon>
    </lineage>
</organism>
<evidence type="ECO:0000256" key="4">
    <source>
        <dbReference type="ARBA" id="ARBA00022475"/>
    </source>
</evidence>
<comment type="similarity">
    <text evidence="2">Belongs to the amino acid-polyamine-organocation (APC) superfamily. Amino acid transporter (AAT) (TC 2.A.3.1) family.</text>
</comment>
<evidence type="ECO:0000256" key="5">
    <source>
        <dbReference type="ARBA" id="ARBA00022519"/>
    </source>
</evidence>
<feature type="transmembrane region" description="Helical" evidence="10">
    <location>
        <begin position="86"/>
        <end position="105"/>
    </location>
</feature>
<evidence type="ECO:0000256" key="3">
    <source>
        <dbReference type="ARBA" id="ARBA00022448"/>
    </source>
</evidence>
<evidence type="ECO:0000256" key="9">
    <source>
        <dbReference type="ARBA" id="ARBA00023136"/>
    </source>
</evidence>
<feature type="transmembrane region" description="Helical" evidence="10">
    <location>
        <begin position="437"/>
        <end position="455"/>
    </location>
</feature>
<keyword evidence="4" id="KW-1003">Cell membrane</keyword>
<evidence type="ECO:0000256" key="10">
    <source>
        <dbReference type="SAM" id="Phobius"/>
    </source>
</evidence>
<feature type="transmembrane region" description="Helical" evidence="10">
    <location>
        <begin position="370"/>
        <end position="389"/>
    </location>
</feature>
<dbReference type="RefSeq" id="WP_084310126.1">
    <property type="nucleotide sequence ID" value="NZ_FNIJ01000002.1"/>
</dbReference>
<evidence type="ECO:0000256" key="6">
    <source>
        <dbReference type="ARBA" id="ARBA00022692"/>
    </source>
</evidence>
<dbReference type="Pfam" id="PF00324">
    <property type="entry name" value="AA_permease"/>
    <property type="match status" value="1"/>
</dbReference>
<evidence type="ECO:0000313" key="12">
    <source>
        <dbReference type="EMBL" id="SDN36662.1"/>
    </source>
</evidence>
<dbReference type="Proteomes" id="UP000242957">
    <property type="component" value="Unassembled WGS sequence"/>
</dbReference>
<keyword evidence="3" id="KW-0813">Transport</keyword>
<keyword evidence="9 10" id="KW-0472">Membrane</keyword>
<feature type="domain" description="Amino acid permease/ SLC12A" evidence="11">
    <location>
        <begin position="19"/>
        <end position="455"/>
    </location>
</feature>
<name>A0A1H0AT31_9PSED</name>
<dbReference type="PANTHER" id="PTHR43495">
    <property type="entry name" value="GABA PERMEASE"/>
    <property type="match status" value="1"/>
</dbReference>
<proteinExistence type="inferred from homology"/>
<feature type="transmembrane region" description="Helical" evidence="10">
    <location>
        <begin position="345"/>
        <end position="364"/>
    </location>
</feature>
<keyword evidence="6 10" id="KW-0812">Transmembrane</keyword>
<dbReference type="GO" id="GO:0005886">
    <property type="term" value="C:plasma membrane"/>
    <property type="evidence" value="ECO:0007669"/>
    <property type="project" value="UniProtKB-SubCell"/>
</dbReference>
<dbReference type="PROSITE" id="PS00218">
    <property type="entry name" value="AMINO_ACID_PERMEASE_1"/>
    <property type="match status" value="1"/>
</dbReference>
<feature type="transmembrane region" description="Helical" evidence="10">
    <location>
        <begin position="195"/>
        <end position="220"/>
    </location>
</feature>
<feature type="transmembrane region" description="Helical" evidence="10">
    <location>
        <begin position="47"/>
        <end position="66"/>
    </location>
</feature>
<dbReference type="PIRSF" id="PIRSF006060">
    <property type="entry name" value="AA_transporter"/>
    <property type="match status" value="1"/>
</dbReference>
<keyword evidence="8 10" id="KW-1133">Transmembrane helix</keyword>
<protein>
    <submittedName>
        <fullName evidence="12">Aromatic amino acid transport protein AroP</fullName>
    </submittedName>
</protein>
<keyword evidence="7" id="KW-0029">Amino-acid transport</keyword>
<dbReference type="FunFam" id="1.20.1740.10:FF:000001">
    <property type="entry name" value="Amino acid permease"/>
    <property type="match status" value="1"/>
</dbReference>
<keyword evidence="13" id="KW-1185">Reference proteome</keyword>
<evidence type="ECO:0000256" key="7">
    <source>
        <dbReference type="ARBA" id="ARBA00022970"/>
    </source>
</evidence>
<feature type="transmembrane region" description="Helical" evidence="10">
    <location>
        <begin position="241"/>
        <end position="262"/>
    </location>
</feature>
<dbReference type="InterPro" id="IPR004841">
    <property type="entry name" value="AA-permease/SLC12A_dom"/>
</dbReference>
<dbReference type="AlphaFoldDB" id="A0A1H0AT31"/>
<evidence type="ECO:0000259" key="11">
    <source>
        <dbReference type="Pfam" id="PF00324"/>
    </source>
</evidence>
<feature type="transmembrane region" description="Helical" evidence="10">
    <location>
        <begin position="154"/>
        <end position="175"/>
    </location>
</feature>
<dbReference type="OrthoDB" id="5297508at2"/>
<feature type="transmembrane region" description="Helical" evidence="10">
    <location>
        <begin position="282"/>
        <end position="309"/>
    </location>
</feature>
<gene>
    <name evidence="12" type="ORF">SAMN05216193_102364</name>
</gene>
<dbReference type="STRING" id="198616.SAMN05216193_102364"/>
<sequence length="469" mass="50596">MTCDTQHAGQLQRGLKNRHIQLIALGGAIGTGLFLGSAGVIKSAGPSMILGYAIAGFIAFLIMRQLGEMIVEEPVAGSFSHFAHKYWGGFAGFLSGWNCWVLYILVGMSELTAVGKYIHYWWPDVPTWATAAAFFVVVNAINLFNVKAFGETEFWFAIIKVVAIVGMIALGSWLLVSGNGGEQATVSNLWSHGGFFPNGISGLVMAMAIIMFSFGGLEMLGFTAAEADQPKTVIPKAINQVIYRILIFYIGALVVLLSLTPWDSLLQTLNASGDSYSGSPFVQIFSMIGSDTAAHVLNFVVLTAALSVYNSGTYCNGRMLVGLAEQGDAPKALAKVDARGVPVRSLLVSAAVTFLAVLVNYLMPARALELLMSLVVAALVINWAMISLAHLKFRGQMDRRGVRTGFRALWYPAGNYLCLGFVLFILGVMLLTPGIQVSVYAIPVWLLVMFACYRLKRPLPARQAVALAD</sequence>
<feature type="transmembrane region" description="Helical" evidence="10">
    <location>
        <begin position="125"/>
        <end position="142"/>
    </location>
</feature>